<gene>
    <name evidence="5" type="ORF">PEVE_00036488</name>
</gene>
<dbReference type="InterPro" id="IPR009069">
    <property type="entry name" value="Cys_alpha_HP_mot_SF"/>
</dbReference>
<keyword evidence="6" id="KW-1185">Reference proteome</keyword>
<comment type="caution">
    <text evidence="5">The sequence shown here is derived from an EMBL/GenBank/DDBJ whole genome shotgun (WGS) entry which is preliminary data.</text>
</comment>
<evidence type="ECO:0000313" key="6">
    <source>
        <dbReference type="Proteomes" id="UP001159427"/>
    </source>
</evidence>
<evidence type="ECO:0000256" key="3">
    <source>
        <dbReference type="ARBA" id="ARBA00023128"/>
    </source>
</evidence>
<dbReference type="SUPFAM" id="SSF47072">
    <property type="entry name" value="Cysteine alpha-hairpin motif"/>
    <property type="match status" value="1"/>
</dbReference>
<dbReference type="EMBL" id="CALNXI010000583">
    <property type="protein sequence ID" value="CAH3029628.1"/>
    <property type="molecule type" value="Genomic_DNA"/>
</dbReference>
<dbReference type="Proteomes" id="UP001159427">
    <property type="component" value="Unassembled WGS sequence"/>
</dbReference>
<accession>A0ABN8MMZ5</accession>
<reference evidence="5 6" key="1">
    <citation type="submission" date="2022-05" db="EMBL/GenBank/DDBJ databases">
        <authorList>
            <consortium name="Genoscope - CEA"/>
            <person name="William W."/>
        </authorList>
    </citation>
    <scope>NUCLEOTIDE SEQUENCE [LARGE SCALE GENOMIC DNA]</scope>
</reference>
<dbReference type="PANTHER" id="PTHR15590">
    <property type="entry name" value="CX9C MOTIF-CONTAINING PROTEIN 4"/>
    <property type="match status" value="1"/>
</dbReference>
<sequence length="84" mass="9840">MNDIKYKERFVGEMSSSKRFPCQKEACAIQKCLQEYNYQEDRCQQVIETMKKCCSRNSAINTELCLGFKTELEEQKLVATNKKT</sequence>
<dbReference type="Pfam" id="PF08991">
    <property type="entry name" value="CMC4"/>
    <property type="match status" value="1"/>
</dbReference>
<comment type="subcellular location">
    <subcellularLocation>
        <location evidence="1">Mitochondrion</location>
    </subcellularLocation>
</comment>
<protein>
    <recommendedName>
        <fullName evidence="7">Cx9C motif-containing protein 4</fullName>
    </recommendedName>
</protein>
<evidence type="ECO:0000256" key="1">
    <source>
        <dbReference type="ARBA" id="ARBA00004173"/>
    </source>
</evidence>
<dbReference type="PROSITE" id="PS51808">
    <property type="entry name" value="CHCH"/>
    <property type="match status" value="1"/>
</dbReference>
<dbReference type="Gene3D" id="1.10.287.1130">
    <property type="entry name" value="CytochromE C oxidase copper chaperone"/>
    <property type="match status" value="1"/>
</dbReference>
<evidence type="ECO:0000256" key="2">
    <source>
        <dbReference type="ARBA" id="ARBA00009858"/>
    </source>
</evidence>
<organism evidence="5 6">
    <name type="scientific">Porites evermanni</name>
    <dbReference type="NCBI Taxonomy" id="104178"/>
    <lineage>
        <taxon>Eukaryota</taxon>
        <taxon>Metazoa</taxon>
        <taxon>Cnidaria</taxon>
        <taxon>Anthozoa</taxon>
        <taxon>Hexacorallia</taxon>
        <taxon>Scleractinia</taxon>
        <taxon>Fungiina</taxon>
        <taxon>Poritidae</taxon>
        <taxon>Porites</taxon>
    </lineage>
</organism>
<evidence type="ECO:0000256" key="4">
    <source>
        <dbReference type="ARBA" id="ARBA00023157"/>
    </source>
</evidence>
<dbReference type="InterPro" id="IPR027179">
    <property type="entry name" value="CMC4"/>
</dbReference>
<keyword evidence="3" id="KW-0496">Mitochondrion</keyword>
<evidence type="ECO:0000313" key="5">
    <source>
        <dbReference type="EMBL" id="CAH3029628.1"/>
    </source>
</evidence>
<dbReference type="PANTHER" id="PTHR15590:SF0">
    <property type="entry name" value="CX9C MOTIF-CONTAINING PROTEIN 4"/>
    <property type="match status" value="1"/>
</dbReference>
<name>A0ABN8MMZ5_9CNID</name>
<evidence type="ECO:0008006" key="7">
    <source>
        <dbReference type="Google" id="ProtNLM"/>
    </source>
</evidence>
<comment type="similarity">
    <text evidence="2">Belongs to the CMC4 family.</text>
</comment>
<proteinExistence type="inferred from homology"/>
<keyword evidence="4" id="KW-1015">Disulfide bond</keyword>